<protein>
    <submittedName>
        <fullName evidence="1">Uncharacterized protein</fullName>
    </submittedName>
</protein>
<dbReference type="EMBL" id="OX596100">
    <property type="protein sequence ID" value="CAM9758548.1"/>
    <property type="molecule type" value="Genomic_DNA"/>
</dbReference>
<gene>
    <name evidence="1" type="ORF">MRATA1EN22A_LOCUS7058</name>
</gene>
<sequence length="139" mass="14813">MRYWAPERRMEGAGAEDWRCVGALAAAVYQGAFPPACRDALRPRKPSPAPDLDALPAPPLPGVRVLGPARSFCRSARCPTLRLGACWEGSHPERGAHTTPSFRSWFHGSAVVTLQGQLSLRSDSARPRSVAAAAEAAAP</sequence>
<organism evidence="1 2">
    <name type="scientific">Rangifer tarandus platyrhynchus</name>
    <name type="common">Svalbard reindeer</name>
    <dbReference type="NCBI Taxonomy" id="3082113"/>
    <lineage>
        <taxon>Eukaryota</taxon>
        <taxon>Metazoa</taxon>
        <taxon>Chordata</taxon>
        <taxon>Craniata</taxon>
        <taxon>Vertebrata</taxon>
        <taxon>Euteleostomi</taxon>
        <taxon>Mammalia</taxon>
        <taxon>Eutheria</taxon>
        <taxon>Laurasiatheria</taxon>
        <taxon>Artiodactyla</taxon>
        <taxon>Ruminantia</taxon>
        <taxon>Pecora</taxon>
        <taxon>Cervidae</taxon>
        <taxon>Odocoileinae</taxon>
        <taxon>Rangifer</taxon>
    </lineage>
</organism>
<reference evidence="1" key="2">
    <citation type="submission" date="2025-03" db="EMBL/GenBank/DDBJ databases">
        <authorList>
            <consortium name="ELIXIR-Norway"/>
            <consortium name="Elixir Norway"/>
        </authorList>
    </citation>
    <scope>NUCLEOTIDE SEQUENCE</scope>
</reference>
<accession>A0AC59YK32</accession>
<proteinExistence type="predicted"/>
<evidence type="ECO:0000313" key="2">
    <source>
        <dbReference type="Proteomes" id="UP001162501"/>
    </source>
</evidence>
<dbReference type="Proteomes" id="UP001162501">
    <property type="component" value="Chromosome 16"/>
</dbReference>
<name>A0AC59YK32_RANTA</name>
<reference evidence="1" key="1">
    <citation type="submission" date="2023-05" db="EMBL/GenBank/DDBJ databases">
        <authorList>
            <consortium name="ELIXIR-Norway"/>
        </authorList>
    </citation>
    <scope>NUCLEOTIDE SEQUENCE</scope>
</reference>
<evidence type="ECO:0000313" key="1">
    <source>
        <dbReference type="EMBL" id="CAM9758548.1"/>
    </source>
</evidence>